<sequence length="216" mass="24637">MNVTSSSIKGMKVEVPYRLLSNSVNPKGLAIFFPGMGYTVMGPLLHYPTGMFLNEEWDVLQINYEYKSEEVKDLTDEEFDKMVVNDCNKVIDTVVETSGYGSYFLVAKSIGTIPMSAELQRPAFKDARAIWLTPLLNEQTVHGSMMNSRQKAICFIGDQDHHYNQQRFNELTKNPNLKLHLIPGANHSLEQNFRVLESINTHKEIMETIQTFIKEA</sequence>
<dbReference type="SUPFAM" id="SSF53474">
    <property type="entry name" value="alpha/beta-Hydrolases"/>
    <property type="match status" value="1"/>
</dbReference>
<dbReference type="Proteomes" id="UP000181997">
    <property type="component" value="Unassembled WGS sequence"/>
</dbReference>
<evidence type="ECO:0000313" key="2">
    <source>
        <dbReference type="Proteomes" id="UP000181997"/>
    </source>
</evidence>
<dbReference type="EMBL" id="FMAU01000005">
    <property type="protein sequence ID" value="SCC28468.1"/>
    <property type="molecule type" value="Genomic_DNA"/>
</dbReference>
<name>A0A0V8HBP7_9BACI</name>
<dbReference type="ESTHER" id="9baci-a0a0v8hbp7">
    <property type="family name" value="UCP033634"/>
</dbReference>
<dbReference type="RefSeq" id="WP_058299615.1">
    <property type="nucleotide sequence ID" value="NZ_FMAU01000005.1"/>
</dbReference>
<gene>
    <name evidence="1" type="ORF">GA0061094_3695</name>
</gene>
<proteinExistence type="predicted"/>
<dbReference type="AlphaFoldDB" id="A0A0V8HBP7"/>
<dbReference type="InterPro" id="IPR029058">
    <property type="entry name" value="AB_hydrolase_fold"/>
</dbReference>
<dbReference type="Gene3D" id="3.40.50.1820">
    <property type="entry name" value="alpha/beta hydrolase"/>
    <property type="match status" value="1"/>
</dbReference>
<reference evidence="2" key="1">
    <citation type="submission" date="2016-08" db="EMBL/GenBank/DDBJ databases">
        <authorList>
            <person name="Varghese N."/>
            <person name="Submissions Spin"/>
        </authorList>
    </citation>
    <scope>NUCLEOTIDE SEQUENCE [LARGE SCALE GENOMIC DNA]</scope>
    <source>
        <strain evidence="2">SGD-1123</strain>
    </source>
</reference>
<dbReference type="PIRSF" id="PIRSF033634">
    <property type="entry name" value="UCP033634"/>
    <property type="match status" value="1"/>
</dbReference>
<evidence type="ECO:0000313" key="1">
    <source>
        <dbReference type="EMBL" id="SCC28468.1"/>
    </source>
</evidence>
<accession>A0A0V8HBP7</accession>
<dbReference type="InterPro" id="IPR017018">
    <property type="entry name" value="UCP033634"/>
</dbReference>
<keyword evidence="2" id="KW-1185">Reference proteome</keyword>
<protein>
    <recommendedName>
        <fullName evidence="3">Alpha/beta hydrolase family protein</fullName>
    </recommendedName>
</protein>
<evidence type="ECO:0008006" key="3">
    <source>
        <dbReference type="Google" id="ProtNLM"/>
    </source>
</evidence>
<dbReference type="OrthoDB" id="1908495at2"/>
<organism evidence="1 2">
    <name type="scientific">[Bacillus] enclensis</name>
    <dbReference type="NCBI Taxonomy" id="1402860"/>
    <lineage>
        <taxon>Bacteria</taxon>
        <taxon>Bacillati</taxon>
        <taxon>Bacillota</taxon>
        <taxon>Bacilli</taxon>
        <taxon>Bacillales</taxon>
        <taxon>Bacillaceae</taxon>
        <taxon>Rossellomorea</taxon>
    </lineage>
</organism>